<name>A0AC34GTL7_9BILA</name>
<accession>A0AC34GTL7</accession>
<dbReference type="WBParaSite" id="ES5_v2.g7953.t1">
    <property type="protein sequence ID" value="ES5_v2.g7953.t1"/>
    <property type="gene ID" value="ES5_v2.g7953"/>
</dbReference>
<proteinExistence type="predicted"/>
<evidence type="ECO:0000313" key="2">
    <source>
        <dbReference type="WBParaSite" id="ES5_v2.g7953.t1"/>
    </source>
</evidence>
<organism evidence="1 2">
    <name type="scientific">Panagrolaimus sp. ES5</name>
    <dbReference type="NCBI Taxonomy" id="591445"/>
    <lineage>
        <taxon>Eukaryota</taxon>
        <taxon>Metazoa</taxon>
        <taxon>Ecdysozoa</taxon>
        <taxon>Nematoda</taxon>
        <taxon>Chromadorea</taxon>
        <taxon>Rhabditida</taxon>
        <taxon>Tylenchina</taxon>
        <taxon>Panagrolaimomorpha</taxon>
        <taxon>Panagrolaimoidea</taxon>
        <taxon>Panagrolaimidae</taxon>
        <taxon>Panagrolaimus</taxon>
    </lineage>
</organism>
<protein>
    <submittedName>
        <fullName evidence="2">Polypeptide N-acetylgalactosaminyltransferase</fullName>
    </submittedName>
</protein>
<dbReference type="Proteomes" id="UP000887579">
    <property type="component" value="Unplaced"/>
</dbReference>
<sequence>MILRYLRVCLPRRKENLINFILALLLAGLFCFFYIKIYYNTHYQLPQEAGFTWPTPVVILHTRPPANREAKGPGENGEGVRLTGKDYEKGQADMKTWFMNVAASDKISLDRTIKDARLEECKSVKYDLAKLPKASVVIIFTDEAWTPLLRTVHSVINRSPPELLKEIVLLDDFSQREELKEKLDQYIKRFDGKVRMIRKKERHGLIRAKLAGAKEAKGDVVVFLDSHCEANEGWLEPLVQRIHDKKSAVVCPIIDYINAENLAYSGDGHVSSVGGFWWSLHFRWDPIPANERERRKTDIEPVMSPTMAGGLLAADRQYFLDVGGYDPGMDIWGGENLEISFRVWMCGGSIEFIPCSHVGHIFRAGHPYNMTGPGGNKDVHGTNSKRLAEVWMDDYKRLYYLHRQDLKKKNVGNLTERHNLREKLKCKSFKWYLDNVIPYKFIPDEGVLGFGPLKNNKTGFCLDTLQRDEKSTIKLGVFACQGGGSSAQLFSLTKDNQLRREMTCAEVRASDSEKTGSVYLSQCSESSNKWEFTDDKLMKNRDTGLCLDADELSGGDNLIAHTCDASKETQHWHFVKTSL</sequence>
<reference evidence="2" key="1">
    <citation type="submission" date="2022-11" db="UniProtKB">
        <authorList>
            <consortium name="WormBaseParasite"/>
        </authorList>
    </citation>
    <scope>IDENTIFICATION</scope>
</reference>
<evidence type="ECO:0000313" key="1">
    <source>
        <dbReference type="Proteomes" id="UP000887579"/>
    </source>
</evidence>